<name>A0A164ZPI9_9AGAM</name>
<evidence type="ECO:0000313" key="3">
    <source>
        <dbReference type="EMBL" id="KZS97916.1"/>
    </source>
</evidence>
<dbReference type="GO" id="GO:0005886">
    <property type="term" value="C:plasma membrane"/>
    <property type="evidence" value="ECO:0007669"/>
    <property type="project" value="InterPro"/>
</dbReference>
<evidence type="ECO:0000256" key="2">
    <source>
        <dbReference type="SAM" id="Phobius"/>
    </source>
</evidence>
<evidence type="ECO:0000313" key="4">
    <source>
        <dbReference type="Proteomes" id="UP000076722"/>
    </source>
</evidence>
<dbReference type="PANTHER" id="PTHR36424:SF1">
    <property type="entry name" value="LOW AFFINITY K(+) TRANSPORTER 1-RELATED"/>
    <property type="match status" value="1"/>
</dbReference>
<accession>A0A164ZPI9</accession>
<protein>
    <recommendedName>
        <fullName evidence="5">Vacuole protein</fullName>
    </recommendedName>
</protein>
<keyword evidence="2" id="KW-0812">Transmembrane</keyword>
<feature type="transmembrane region" description="Helical" evidence="2">
    <location>
        <begin position="38"/>
        <end position="59"/>
    </location>
</feature>
<feature type="transmembrane region" description="Helical" evidence="2">
    <location>
        <begin position="216"/>
        <end position="244"/>
    </location>
</feature>
<evidence type="ECO:0000256" key="1">
    <source>
        <dbReference type="SAM" id="MobiDB-lite"/>
    </source>
</evidence>
<keyword evidence="2" id="KW-1133">Transmembrane helix</keyword>
<proteinExistence type="predicted"/>
<dbReference type="Proteomes" id="UP000076722">
    <property type="component" value="Unassembled WGS sequence"/>
</dbReference>
<dbReference type="Pfam" id="PF16944">
    <property type="entry name" value="KCH"/>
    <property type="match status" value="1"/>
</dbReference>
<dbReference type="GO" id="GO:0015079">
    <property type="term" value="F:potassium ion transmembrane transporter activity"/>
    <property type="evidence" value="ECO:0007669"/>
    <property type="project" value="InterPro"/>
</dbReference>
<keyword evidence="2" id="KW-0472">Membrane</keyword>
<evidence type="ECO:0008006" key="5">
    <source>
        <dbReference type="Google" id="ProtNLM"/>
    </source>
</evidence>
<reference evidence="3 4" key="1">
    <citation type="journal article" date="2016" name="Mol. Biol. Evol.">
        <title>Comparative Genomics of Early-Diverging Mushroom-Forming Fungi Provides Insights into the Origins of Lignocellulose Decay Capabilities.</title>
        <authorList>
            <person name="Nagy L.G."/>
            <person name="Riley R."/>
            <person name="Tritt A."/>
            <person name="Adam C."/>
            <person name="Daum C."/>
            <person name="Floudas D."/>
            <person name="Sun H."/>
            <person name="Yadav J.S."/>
            <person name="Pangilinan J."/>
            <person name="Larsson K.H."/>
            <person name="Matsuura K."/>
            <person name="Barry K."/>
            <person name="Labutti K."/>
            <person name="Kuo R."/>
            <person name="Ohm R.A."/>
            <person name="Bhattacharya S.S."/>
            <person name="Shirouzu T."/>
            <person name="Yoshinaga Y."/>
            <person name="Martin F.M."/>
            <person name="Grigoriev I.V."/>
            <person name="Hibbett D.S."/>
        </authorList>
    </citation>
    <scope>NUCLEOTIDE SEQUENCE [LARGE SCALE GENOMIC DNA]</scope>
    <source>
        <strain evidence="3 4">HHB9708</strain>
    </source>
</reference>
<dbReference type="InterPro" id="IPR031606">
    <property type="entry name" value="Kch1/2"/>
</dbReference>
<dbReference type="AlphaFoldDB" id="A0A164ZPI9"/>
<gene>
    <name evidence="3" type="ORF">SISNIDRAFT_481793</name>
</gene>
<feature type="transmembrane region" description="Helical" evidence="2">
    <location>
        <begin position="93"/>
        <end position="110"/>
    </location>
</feature>
<feature type="compositionally biased region" description="Basic and acidic residues" evidence="1">
    <location>
        <begin position="447"/>
        <end position="465"/>
    </location>
</feature>
<dbReference type="EMBL" id="KV419396">
    <property type="protein sequence ID" value="KZS97916.1"/>
    <property type="molecule type" value="Genomic_DNA"/>
</dbReference>
<keyword evidence="4" id="KW-1185">Reference proteome</keyword>
<dbReference type="PANTHER" id="PTHR36424">
    <property type="entry name" value="PHEROMONE-REGULATED MEMBRANE PROTEIN 6"/>
    <property type="match status" value="1"/>
</dbReference>
<organism evidence="3 4">
    <name type="scientific">Sistotremastrum niveocremeum HHB9708</name>
    <dbReference type="NCBI Taxonomy" id="1314777"/>
    <lineage>
        <taxon>Eukaryota</taxon>
        <taxon>Fungi</taxon>
        <taxon>Dikarya</taxon>
        <taxon>Basidiomycota</taxon>
        <taxon>Agaricomycotina</taxon>
        <taxon>Agaricomycetes</taxon>
        <taxon>Sistotremastrales</taxon>
        <taxon>Sistotremastraceae</taxon>
        <taxon>Sertulicium</taxon>
        <taxon>Sertulicium niveocremeum</taxon>
    </lineage>
</organism>
<dbReference type="OrthoDB" id="2128042at2759"/>
<sequence length="499" mass="56611">MCFTGPAWKREVVPDHKFDFVDTRDFHSKSFGIRMRYLWVYILVVKSFLVYVSDIFTSVTMLTTHGWSNTIFQSCPQTETNGCVFIPFDVGKWLFVGCIIFSFLLLAYEARKAKKIIASRDISYAFTNVMAQSYYSLRSYDHFCFFCHISDSTKKKDDFAFFIFFTFKGWKRLLLADGPRQSINALTLYSFYLAKKDDGSFWDFSKYSDDLITSGLIISTLFTVLIFAGSLLMLIVAGICYIPLLCYIQGNLKEYCCHKVDKRIAEIVKRKNKQRLAKAAALARKEAAGDFSHLKNKKGEFIANPLPQPTLPNVFLEDIEKEDKMSMRTRVEPNPNGYPQTVYKDYSYNPGPANSVDPNSEYPPMPAYYSNPHQHHYQPDHYAASTATLPDDGTLYENDQGSYNYADEYAVSHTHLTAAAAPVSGYQEAAYPPPLHNPHSAGIEGSFPRDHYATTNRGHDLEVPQRHSRPISTASGVSGLAYDHDYGSEEAQPSGGRYR</sequence>
<dbReference type="STRING" id="1314777.A0A164ZPI9"/>
<feature type="region of interest" description="Disordered" evidence="1">
    <location>
        <begin position="429"/>
        <end position="499"/>
    </location>
</feature>